<dbReference type="PANTHER" id="PTHR10794">
    <property type="entry name" value="ABHYDROLASE DOMAIN-CONTAINING PROTEIN"/>
    <property type="match status" value="1"/>
</dbReference>
<dbReference type="Proteomes" id="UP000245461">
    <property type="component" value="Unassembled WGS sequence"/>
</dbReference>
<dbReference type="OrthoDB" id="332676at2"/>
<accession>A0A317E9J7</accession>
<name>A0A317E9J7_9PROT</name>
<feature type="active site" description="Charge relay system" evidence="2">
    <location>
        <position position="151"/>
    </location>
</feature>
<sequence>MTLDELGLSPFRPRPPWLGGHLQTIRNALMKPMVARPPASETELRLPVSDGTGDVLHAVLDQPAAAGEGLPLVLLAHGIAGSAESFYMRAVAARLLGLGYRVLRVNLRGAGPSRIDCKRHYHAGRSQDLRDAIDGLSPELTALGIVAVGFSLGGNTVLKLAGEQGANGPVTGVVSICAPIDLGATTRAMNRRGNRFYQSYLLKAFKAEYVAPGAELSAPLRAAVAAAESFVDFDRNVTAPRNDYASPEAFHAANSARHFVDRIRVPTLVIAAKDDPIIPFSTYRAVEWSKLPSIMPAFTEGGGHVGHHGRGGIWYVDAVEKFLSALARRDHHN</sequence>
<organism evidence="4 5">
    <name type="scientific">Zavarzinia aquatilis</name>
    <dbReference type="NCBI Taxonomy" id="2211142"/>
    <lineage>
        <taxon>Bacteria</taxon>
        <taxon>Pseudomonadati</taxon>
        <taxon>Pseudomonadota</taxon>
        <taxon>Alphaproteobacteria</taxon>
        <taxon>Rhodospirillales</taxon>
        <taxon>Zavarziniaceae</taxon>
        <taxon>Zavarzinia</taxon>
    </lineage>
</organism>
<dbReference type="Pfam" id="PF00561">
    <property type="entry name" value="Abhydrolase_1"/>
    <property type="match status" value="1"/>
</dbReference>
<dbReference type="InterPro" id="IPR029058">
    <property type="entry name" value="AB_hydrolase_fold"/>
</dbReference>
<evidence type="ECO:0000256" key="1">
    <source>
        <dbReference type="ARBA" id="ARBA00010884"/>
    </source>
</evidence>
<comment type="caution">
    <text evidence="4">The sequence shown here is derived from an EMBL/GenBank/DDBJ whole genome shotgun (WGS) entry which is preliminary data.</text>
</comment>
<dbReference type="SUPFAM" id="SSF53474">
    <property type="entry name" value="alpha/beta-Hydrolases"/>
    <property type="match status" value="1"/>
</dbReference>
<dbReference type="PRINTS" id="PR00111">
    <property type="entry name" value="ABHYDROLASE"/>
</dbReference>
<dbReference type="InterPro" id="IPR012020">
    <property type="entry name" value="ABHD4"/>
</dbReference>
<dbReference type="EMBL" id="QGLE01000005">
    <property type="protein sequence ID" value="PWR22830.1"/>
    <property type="molecule type" value="Genomic_DNA"/>
</dbReference>
<dbReference type="AlphaFoldDB" id="A0A317E9J7"/>
<dbReference type="GO" id="GO:0034338">
    <property type="term" value="F:short-chain carboxylesterase activity"/>
    <property type="evidence" value="ECO:0007669"/>
    <property type="project" value="TreeGrafter"/>
</dbReference>
<dbReference type="InterPro" id="IPR000073">
    <property type="entry name" value="AB_hydrolase_1"/>
</dbReference>
<dbReference type="InterPro" id="IPR050960">
    <property type="entry name" value="AB_hydrolase_4_sf"/>
</dbReference>
<gene>
    <name evidence="4" type="ORF">DKG74_10415</name>
</gene>
<evidence type="ECO:0000313" key="4">
    <source>
        <dbReference type="EMBL" id="PWR22830.1"/>
    </source>
</evidence>
<comment type="similarity">
    <text evidence="1">Belongs to the AB hydrolase superfamily. AB hydrolase 4 family.</text>
</comment>
<evidence type="ECO:0000313" key="5">
    <source>
        <dbReference type="Proteomes" id="UP000245461"/>
    </source>
</evidence>
<evidence type="ECO:0000256" key="2">
    <source>
        <dbReference type="PIRSR" id="PIRSR005211-1"/>
    </source>
</evidence>
<dbReference type="Gene3D" id="3.40.50.1820">
    <property type="entry name" value="alpha/beta hydrolase"/>
    <property type="match status" value="1"/>
</dbReference>
<feature type="active site" description="Charge relay system" evidence="2">
    <location>
        <position position="275"/>
    </location>
</feature>
<protein>
    <recommendedName>
        <fullName evidence="3">AB hydrolase-1 domain-containing protein</fullName>
    </recommendedName>
</protein>
<keyword evidence="5" id="KW-1185">Reference proteome</keyword>
<dbReference type="GO" id="GO:0047372">
    <property type="term" value="F:monoacylglycerol lipase activity"/>
    <property type="evidence" value="ECO:0007669"/>
    <property type="project" value="TreeGrafter"/>
</dbReference>
<evidence type="ECO:0000259" key="3">
    <source>
        <dbReference type="Pfam" id="PF00561"/>
    </source>
</evidence>
<dbReference type="RefSeq" id="WP_109905436.1">
    <property type="nucleotide sequence ID" value="NZ_QGLE01000005.1"/>
</dbReference>
<feature type="active site" description="Charge relay system" evidence="2">
    <location>
        <position position="304"/>
    </location>
</feature>
<dbReference type="PANTHER" id="PTHR10794:SF94">
    <property type="entry name" value="ESTERASE YHET-RELATED"/>
    <property type="match status" value="1"/>
</dbReference>
<dbReference type="PIRSF" id="PIRSF005211">
    <property type="entry name" value="Ab_hydro_YheT"/>
    <property type="match status" value="1"/>
</dbReference>
<feature type="domain" description="AB hydrolase-1" evidence="3">
    <location>
        <begin position="71"/>
        <end position="307"/>
    </location>
</feature>
<reference evidence="4 5" key="1">
    <citation type="submission" date="2018-05" db="EMBL/GenBank/DDBJ databases">
        <title>Zavarzinia sp. HR-AS.</title>
        <authorList>
            <person name="Lee Y."/>
            <person name="Jeon C.O."/>
        </authorList>
    </citation>
    <scope>NUCLEOTIDE SEQUENCE [LARGE SCALE GENOMIC DNA]</scope>
    <source>
        <strain evidence="4 5">HR-AS</strain>
    </source>
</reference>
<proteinExistence type="inferred from homology"/>